<evidence type="ECO:0000313" key="3">
    <source>
        <dbReference type="EMBL" id="KAJ8952713.1"/>
    </source>
</evidence>
<dbReference type="InterPro" id="IPR008984">
    <property type="entry name" value="SMAD_FHA_dom_sf"/>
</dbReference>
<feature type="compositionally biased region" description="Polar residues" evidence="1">
    <location>
        <begin position="779"/>
        <end position="792"/>
    </location>
</feature>
<keyword evidence="4" id="KW-1185">Reference proteome</keyword>
<evidence type="ECO:0000313" key="4">
    <source>
        <dbReference type="Proteomes" id="UP001162162"/>
    </source>
</evidence>
<gene>
    <name evidence="3" type="ORF">NQ318_021031</name>
</gene>
<dbReference type="InterPro" id="IPR050923">
    <property type="entry name" value="Cell_Proc_Reg/RNA_Proc"/>
</dbReference>
<proteinExistence type="predicted"/>
<dbReference type="AlphaFoldDB" id="A0AAV8YN69"/>
<dbReference type="CDD" id="cd19856">
    <property type="entry name" value="DSRM_Kanadaptin"/>
    <property type="match status" value="1"/>
</dbReference>
<sequence>MDADNKNESAENSSSDGKTETDPSFKKPVLIGKIGRLPRKVLQQRTSSNPNLSEEIKENHKHVEKTDLTEKYYENTDQTPSSATSQILENKYTLLYKEPIWSGLPQKAGIDYVFEVLKNGTIIETINLMSRPFWVFGRLADCSISMQHPTISRYHAILQYRSESSESDVPGFYIYDLGSHTRLKPKVYTRIQVGHMLKLGCSTRSYILNGPESDQEEESELSVTELRQKSAEELHRLEEEAKATALQAEKEREEKLKKEEERGIDWGLGEDADEETDLSENPFAQTTNEELYLDDPKKALRGFFEREGLDLEYDCTEQGIGQFLCKVELPVDNELGRPIVAEVLHKGKKKEAVVQCALEACRILDRYGVLRQATHESRKRKAKNWEENDYYDSDDDTFLDRTGAIEKKREKRMNAKIPQKAETYESLVEKEKSFAASIADLEKQLAVAQKDSLSGASNNEEDSLDTFMKELKESKPDKEAISKLKLELTHTKAEHANIVRLINIAKPASLPPLSPHYSSVPSTSKDSSSKGFPIIGKRKKTKMQLPEKPLPEQTSLNINTSEVEEEDEEVEENEDSNNRGEITENSGTDTNVLSEREDAEDMEQDVEEGSESSLSSNEEGSNTRELSSIKSLHSTMTFKKFEKILKKGLPPFADKHQEKLEKILNNLKKLAANEDRMHVDWKILAAKKRKVMKLISDLKNCKPNEKLEHKVSSELNRILSELNTMTEQKYKVIDKVKKMGHEIKTISNAIDKDFREYKREMSKILDESEDASASGSSGINRNDNVSSEGNISNDDRLETDERKKKKNQRRIQQRQERAESERQRGYEEDALREDYNMWIPPSGQTAFYLGLVITS</sequence>
<feature type="compositionally biased region" description="Acidic residues" evidence="1">
    <location>
        <begin position="597"/>
        <end position="610"/>
    </location>
</feature>
<evidence type="ECO:0000259" key="2">
    <source>
        <dbReference type="PROSITE" id="PS50006"/>
    </source>
</evidence>
<feature type="compositionally biased region" description="Basic residues" evidence="1">
    <location>
        <begin position="803"/>
        <end position="812"/>
    </location>
</feature>
<evidence type="ECO:0000256" key="1">
    <source>
        <dbReference type="SAM" id="MobiDB-lite"/>
    </source>
</evidence>
<feature type="compositionally biased region" description="Basic and acidic residues" evidence="1">
    <location>
        <begin position="813"/>
        <end position="825"/>
    </location>
</feature>
<feature type="compositionally biased region" description="Polar residues" evidence="1">
    <location>
        <begin position="43"/>
        <end position="52"/>
    </location>
</feature>
<feature type="compositionally biased region" description="Acidic residues" evidence="1">
    <location>
        <begin position="562"/>
        <end position="575"/>
    </location>
</feature>
<dbReference type="Gene3D" id="2.60.200.20">
    <property type="match status" value="1"/>
</dbReference>
<dbReference type="PANTHER" id="PTHR23308">
    <property type="entry name" value="NUCLEAR INHIBITOR OF PROTEIN PHOSPHATASE-1"/>
    <property type="match status" value="1"/>
</dbReference>
<feature type="region of interest" description="Disordered" evidence="1">
    <location>
        <begin position="244"/>
        <end position="290"/>
    </location>
</feature>
<feature type="compositionally biased region" description="Basic and acidic residues" evidence="1">
    <location>
        <begin position="793"/>
        <end position="802"/>
    </location>
</feature>
<dbReference type="SUPFAM" id="SSF49879">
    <property type="entry name" value="SMAD/FHA domain"/>
    <property type="match status" value="1"/>
</dbReference>
<dbReference type="InterPro" id="IPR000253">
    <property type="entry name" value="FHA_dom"/>
</dbReference>
<feature type="compositionally biased region" description="Basic and acidic residues" evidence="1">
    <location>
        <begin position="244"/>
        <end position="264"/>
    </location>
</feature>
<protein>
    <recommendedName>
        <fullName evidence="2">FHA domain-containing protein</fullName>
    </recommendedName>
</protein>
<dbReference type="CDD" id="cd22677">
    <property type="entry name" value="FHA_Kanadaptin"/>
    <property type="match status" value="1"/>
</dbReference>
<feature type="domain" description="FHA" evidence="2">
    <location>
        <begin position="134"/>
        <end position="180"/>
    </location>
</feature>
<feature type="region of interest" description="Disordered" evidence="1">
    <location>
        <begin position="514"/>
        <end position="628"/>
    </location>
</feature>
<organism evidence="3 4">
    <name type="scientific">Aromia moschata</name>
    <dbReference type="NCBI Taxonomy" id="1265417"/>
    <lineage>
        <taxon>Eukaryota</taxon>
        <taxon>Metazoa</taxon>
        <taxon>Ecdysozoa</taxon>
        <taxon>Arthropoda</taxon>
        <taxon>Hexapoda</taxon>
        <taxon>Insecta</taxon>
        <taxon>Pterygota</taxon>
        <taxon>Neoptera</taxon>
        <taxon>Endopterygota</taxon>
        <taxon>Coleoptera</taxon>
        <taxon>Polyphaga</taxon>
        <taxon>Cucujiformia</taxon>
        <taxon>Chrysomeloidea</taxon>
        <taxon>Cerambycidae</taxon>
        <taxon>Cerambycinae</taxon>
        <taxon>Callichromatini</taxon>
        <taxon>Aromia</taxon>
    </lineage>
</organism>
<reference evidence="3" key="1">
    <citation type="journal article" date="2023" name="Insect Mol. Biol.">
        <title>Genome sequencing provides insights into the evolution of gene families encoding plant cell wall-degrading enzymes in longhorned beetles.</title>
        <authorList>
            <person name="Shin N.R."/>
            <person name="Okamura Y."/>
            <person name="Kirsch R."/>
            <person name="Pauchet Y."/>
        </authorList>
    </citation>
    <scope>NUCLEOTIDE SEQUENCE</scope>
    <source>
        <strain evidence="3">AMC_N1</strain>
    </source>
</reference>
<comment type="caution">
    <text evidence="3">The sequence shown here is derived from an EMBL/GenBank/DDBJ whole genome shotgun (WGS) entry which is preliminary data.</text>
</comment>
<feature type="compositionally biased region" description="Acidic residues" evidence="1">
    <location>
        <begin position="268"/>
        <end position="278"/>
    </location>
</feature>
<name>A0AAV8YN69_9CUCU</name>
<accession>A0AAV8YN69</accession>
<dbReference type="Pfam" id="PF00498">
    <property type="entry name" value="FHA"/>
    <property type="match status" value="1"/>
</dbReference>
<feature type="compositionally biased region" description="Polar residues" evidence="1">
    <location>
        <begin position="583"/>
        <end position="593"/>
    </location>
</feature>
<feature type="region of interest" description="Disordered" evidence="1">
    <location>
        <begin position="1"/>
        <end position="66"/>
    </location>
</feature>
<dbReference type="Proteomes" id="UP001162162">
    <property type="component" value="Unassembled WGS sequence"/>
</dbReference>
<feature type="region of interest" description="Disordered" evidence="1">
    <location>
        <begin position="765"/>
        <end position="825"/>
    </location>
</feature>
<dbReference type="Gene3D" id="3.30.160.20">
    <property type="match status" value="1"/>
</dbReference>
<dbReference type="EMBL" id="JAPWTK010000065">
    <property type="protein sequence ID" value="KAJ8952713.1"/>
    <property type="molecule type" value="Genomic_DNA"/>
</dbReference>
<feature type="compositionally biased region" description="Low complexity" evidence="1">
    <location>
        <begin position="611"/>
        <end position="620"/>
    </location>
</feature>
<dbReference type="PROSITE" id="PS50006">
    <property type="entry name" value="FHA_DOMAIN"/>
    <property type="match status" value="1"/>
</dbReference>